<gene>
    <name evidence="2" type="primary">LOC113710040</name>
</gene>
<evidence type="ECO:0000313" key="1">
    <source>
        <dbReference type="Proteomes" id="UP001652660"/>
    </source>
</evidence>
<name>A0A6P6UES6_COFAR</name>
<reference evidence="2" key="2">
    <citation type="submission" date="2025-08" db="UniProtKB">
        <authorList>
            <consortium name="RefSeq"/>
        </authorList>
    </citation>
    <scope>IDENTIFICATION</scope>
    <source>
        <tissue evidence="2">Leaves</tissue>
    </source>
</reference>
<reference evidence="1" key="1">
    <citation type="journal article" date="2025" name="Foods">
        <title>Unveiling the Microbial Signatures of Arabica Coffee Cherries: Insights into Ripeness Specific Diversity, Functional Traits, and Implications for Quality and Safety.</title>
        <authorList>
            <consortium name="RefSeq"/>
            <person name="Tenea G.N."/>
            <person name="Cifuentes V."/>
            <person name="Reyes P."/>
            <person name="Cevallos-Vallejos M."/>
        </authorList>
    </citation>
    <scope>NUCLEOTIDE SEQUENCE [LARGE SCALE GENOMIC DNA]</scope>
</reference>
<sequence length="179" mass="19483">MVNGAAYGFFKSSRGLQQEDPLSPALFVIGAEVLSRGLNNLASQPCFQGFKVPQGYPGVTHLAFPDDVLILANGSTASLHRVMRVLDMYQCSLVNYSMLKRVATWFTRPYPVQDVGLIALGRVYAREVLPGSSSLPGGAQAFCFSDLATDAGWSLERTAVVSSTPTRRYTYYFGKADPD</sequence>
<accession>A0A6P6UES6</accession>
<dbReference type="RefSeq" id="XP_027088691.1">
    <property type="nucleotide sequence ID" value="XM_027232890.1"/>
</dbReference>
<organism evidence="1 2">
    <name type="scientific">Coffea arabica</name>
    <name type="common">Arabian coffee</name>
    <dbReference type="NCBI Taxonomy" id="13443"/>
    <lineage>
        <taxon>Eukaryota</taxon>
        <taxon>Viridiplantae</taxon>
        <taxon>Streptophyta</taxon>
        <taxon>Embryophyta</taxon>
        <taxon>Tracheophyta</taxon>
        <taxon>Spermatophyta</taxon>
        <taxon>Magnoliopsida</taxon>
        <taxon>eudicotyledons</taxon>
        <taxon>Gunneridae</taxon>
        <taxon>Pentapetalae</taxon>
        <taxon>asterids</taxon>
        <taxon>lamiids</taxon>
        <taxon>Gentianales</taxon>
        <taxon>Rubiaceae</taxon>
        <taxon>Ixoroideae</taxon>
        <taxon>Gardenieae complex</taxon>
        <taxon>Bertiereae - Coffeeae clade</taxon>
        <taxon>Coffeeae</taxon>
        <taxon>Coffea</taxon>
    </lineage>
</organism>
<protein>
    <recommendedName>
        <fullName evidence="3">Reverse transcriptase domain-containing protein</fullName>
    </recommendedName>
</protein>
<dbReference type="Proteomes" id="UP001652660">
    <property type="component" value="Chromosome 9e"/>
</dbReference>
<dbReference type="OrthoDB" id="9908259at2759"/>
<evidence type="ECO:0008006" key="3">
    <source>
        <dbReference type="Google" id="ProtNLM"/>
    </source>
</evidence>
<evidence type="ECO:0000313" key="2">
    <source>
        <dbReference type="RefSeq" id="XP_027088691.1"/>
    </source>
</evidence>
<dbReference type="AlphaFoldDB" id="A0A6P6UES6"/>
<keyword evidence="1" id="KW-1185">Reference proteome</keyword>
<dbReference type="GeneID" id="113710040"/>
<proteinExistence type="predicted"/>